<dbReference type="EMBL" id="CP009962">
    <property type="protein sequence ID" value="AIY40158.1"/>
    <property type="molecule type" value="Genomic_DNA"/>
</dbReference>
<accession>A0A0A1F621</accession>
<dbReference type="Proteomes" id="UP000030302">
    <property type="component" value="Chromosome"/>
</dbReference>
<protein>
    <submittedName>
        <fullName evidence="1">Uncharacterized protein</fullName>
    </submittedName>
</protein>
<keyword evidence="2" id="KW-1185">Reference proteome</keyword>
<evidence type="ECO:0000313" key="2">
    <source>
        <dbReference type="Proteomes" id="UP000030302"/>
    </source>
</evidence>
<dbReference type="HOGENOM" id="CLU_2768688_0_0_4"/>
<dbReference type="RefSeq" id="WP_052134710.1">
    <property type="nucleotide sequence ID" value="NZ_CP009962.1"/>
</dbReference>
<evidence type="ECO:0000313" key="1">
    <source>
        <dbReference type="EMBL" id="AIY40158.1"/>
    </source>
</evidence>
<proteinExistence type="predicted"/>
<reference evidence="2" key="1">
    <citation type="journal article" date="2014" name="Soil Biol. Biochem.">
        <title>Structure and function of bacterial communities in ageing soils: Insights from the Mendocino ecological staircase.</title>
        <authorList>
            <person name="Uroz S."/>
            <person name="Tech J.J."/>
            <person name="Sawaya N.A."/>
            <person name="Frey-Klett P."/>
            <person name="Leveau J.H.J."/>
        </authorList>
    </citation>
    <scope>NUCLEOTIDE SEQUENCE [LARGE SCALE GENOMIC DNA]</scope>
    <source>
        <strain evidence="2">Cal35</strain>
    </source>
</reference>
<sequence length="69" mass="8047">MAKHIYTVKGSGDFPIDMLRYDECWPDQPADAEAIAPGNREIRYIKLLSDRYPTVHRWESFCWTVSAID</sequence>
<organism evidence="1 2">
    <name type="scientific">Collimonas arenae</name>
    <dbReference type="NCBI Taxonomy" id="279058"/>
    <lineage>
        <taxon>Bacteria</taxon>
        <taxon>Pseudomonadati</taxon>
        <taxon>Pseudomonadota</taxon>
        <taxon>Betaproteobacteria</taxon>
        <taxon>Burkholderiales</taxon>
        <taxon>Oxalobacteraceae</taxon>
        <taxon>Collimonas</taxon>
    </lineage>
</organism>
<gene>
    <name evidence="1" type="ORF">LT85_1000</name>
</gene>
<dbReference type="OrthoDB" id="681078at28216"/>
<dbReference type="AlphaFoldDB" id="A0A0A1F621"/>
<name>A0A0A1F621_9BURK</name>
<dbReference type="KEGG" id="care:LT85_1000"/>